<dbReference type="Proteomes" id="UP001597119">
    <property type="component" value="Unassembled WGS sequence"/>
</dbReference>
<feature type="transmembrane region" description="Helical" evidence="2">
    <location>
        <begin position="226"/>
        <end position="246"/>
    </location>
</feature>
<reference evidence="3 4" key="1">
    <citation type="journal article" date="2019" name="Int. J. Syst. Evol. Microbiol.">
        <title>The Global Catalogue of Microorganisms (GCM) 10K type strain sequencing project: providing services to taxonomists for standard genome sequencing and annotation.</title>
        <authorList>
            <consortium name="The Broad Institute Genomics Platform"/>
            <consortium name="The Broad Institute Genome Sequencing Center for Infectious Disease"/>
            <person name="Wu L."/>
            <person name="Ma J."/>
        </authorList>
    </citation>
    <scope>NUCLEOTIDE SEQUENCE [LARGE SCALE GENOMIC DNA]</scope>
    <source>
        <strain evidence="3 4">CGMCC 1.12125</strain>
    </source>
</reference>
<keyword evidence="2" id="KW-0812">Transmembrane</keyword>
<dbReference type="EMBL" id="JBHUDJ010000006">
    <property type="protein sequence ID" value="MFD1587809.1"/>
    <property type="molecule type" value="Genomic_DNA"/>
</dbReference>
<dbReference type="Pfam" id="PF24363">
    <property type="entry name" value="DUF7519"/>
    <property type="match status" value="1"/>
</dbReference>
<feature type="region of interest" description="Disordered" evidence="1">
    <location>
        <begin position="1"/>
        <end position="23"/>
    </location>
</feature>
<feature type="transmembrane region" description="Helical" evidence="2">
    <location>
        <begin position="76"/>
        <end position="96"/>
    </location>
</feature>
<gene>
    <name evidence="3" type="ORF">ACFR9U_12525</name>
</gene>
<dbReference type="InterPro" id="IPR055941">
    <property type="entry name" value="DUF7519"/>
</dbReference>
<evidence type="ECO:0000256" key="1">
    <source>
        <dbReference type="SAM" id="MobiDB-lite"/>
    </source>
</evidence>
<feature type="transmembrane region" description="Helical" evidence="2">
    <location>
        <begin position="467"/>
        <end position="486"/>
    </location>
</feature>
<dbReference type="RefSeq" id="WP_247380615.1">
    <property type="nucleotide sequence ID" value="NZ_JALLGV010000008.1"/>
</dbReference>
<feature type="transmembrane region" description="Helical" evidence="2">
    <location>
        <begin position="540"/>
        <end position="560"/>
    </location>
</feature>
<feature type="transmembrane region" description="Helical" evidence="2">
    <location>
        <begin position="506"/>
        <end position="528"/>
    </location>
</feature>
<feature type="transmembrane region" description="Helical" evidence="2">
    <location>
        <begin position="317"/>
        <end position="340"/>
    </location>
</feature>
<keyword evidence="2" id="KW-0472">Membrane</keyword>
<feature type="transmembrane region" description="Helical" evidence="2">
    <location>
        <begin position="401"/>
        <end position="430"/>
    </location>
</feature>
<evidence type="ECO:0000313" key="4">
    <source>
        <dbReference type="Proteomes" id="UP001597119"/>
    </source>
</evidence>
<proteinExistence type="predicted"/>
<keyword evidence="2" id="KW-1133">Transmembrane helix</keyword>
<name>A0ABD6CEN2_9EURY</name>
<dbReference type="AlphaFoldDB" id="A0ABD6CEN2"/>
<keyword evidence="4" id="KW-1185">Reference proteome</keyword>
<feature type="transmembrane region" description="Helical" evidence="2">
    <location>
        <begin position="136"/>
        <end position="159"/>
    </location>
</feature>
<feature type="transmembrane region" description="Helical" evidence="2">
    <location>
        <begin position="171"/>
        <end position="194"/>
    </location>
</feature>
<feature type="compositionally biased region" description="Basic and acidic residues" evidence="1">
    <location>
        <begin position="1"/>
        <end position="12"/>
    </location>
</feature>
<accession>A0ABD6CEN2</accession>
<feature type="transmembrane region" description="Helical" evidence="2">
    <location>
        <begin position="360"/>
        <end position="381"/>
    </location>
</feature>
<feature type="transmembrane region" description="Helical" evidence="2">
    <location>
        <begin position="273"/>
        <end position="297"/>
    </location>
</feature>
<organism evidence="3 4">
    <name type="scientific">Halorientalis brevis</name>
    <dbReference type="NCBI Taxonomy" id="1126241"/>
    <lineage>
        <taxon>Archaea</taxon>
        <taxon>Methanobacteriati</taxon>
        <taxon>Methanobacteriota</taxon>
        <taxon>Stenosarchaea group</taxon>
        <taxon>Halobacteria</taxon>
        <taxon>Halobacteriales</taxon>
        <taxon>Haloarculaceae</taxon>
        <taxon>Halorientalis</taxon>
    </lineage>
</organism>
<sequence>MTDDGAGERLEPDGGETADADGATDRRATTLSGLAAEQRVSRRVAVTLSKVQLTAAVSSLMAVLAALVIGSRLLGLALTALALASGGLLALGLYALNSDRLWLLLASGVILTPASVLLAAALGVSVSFALRTGTPVGHLVEVTVLLLVFGGFAAVLTAVPLSEGAVLAGSFVRYIGMLVPLTVAQFAVVAVVTWESTIGFLARLVVDSPEPLLAVGRTLLAPEGGFALLTLLVYPLAVLFLFRLVVRTVPLQTLFPPRQRPTVIARIDDASSALGRVVSVAALAAVGIFVSAALVGATSPAAVARLLDPPFAGVARWLLSSVELRVLFVLVMGAMAAILVGERLRRLVRRRSEADLLRPALPAVGAVSVALLTVAVLSLVTTPERLLAAVPASVRPAAGSLFAGGLLPAVLLVAFGSLIVVGALFIALTLLAGSPILPERALGPALASTSVFGLALVLVLFGGSPALAFITAALALVVWDAGEFAVGVREELPLDAPTTRGEVVHVGASLAVGLLAVGGAFVLEVLIAGRVVVPAVTETALAAGALTLAFGTVVFLASVLRE</sequence>
<feature type="transmembrane region" description="Helical" evidence="2">
    <location>
        <begin position="51"/>
        <end position="70"/>
    </location>
</feature>
<comment type="caution">
    <text evidence="3">The sequence shown here is derived from an EMBL/GenBank/DDBJ whole genome shotgun (WGS) entry which is preliminary data.</text>
</comment>
<protein>
    <submittedName>
        <fullName evidence="3">Uncharacterized protein</fullName>
    </submittedName>
</protein>
<feature type="transmembrane region" description="Helical" evidence="2">
    <location>
        <begin position="103"/>
        <end position="130"/>
    </location>
</feature>
<evidence type="ECO:0000256" key="2">
    <source>
        <dbReference type="SAM" id="Phobius"/>
    </source>
</evidence>
<evidence type="ECO:0000313" key="3">
    <source>
        <dbReference type="EMBL" id="MFD1587809.1"/>
    </source>
</evidence>